<protein>
    <submittedName>
        <fullName evidence="2">Uncharacterized protein</fullName>
    </submittedName>
</protein>
<gene>
    <name evidence="2" type="ORF">Taro_053995</name>
</gene>
<proteinExistence type="predicted"/>
<feature type="compositionally biased region" description="Basic and acidic residues" evidence="1">
    <location>
        <begin position="11"/>
        <end position="24"/>
    </location>
</feature>
<dbReference type="Proteomes" id="UP000652761">
    <property type="component" value="Unassembled WGS sequence"/>
</dbReference>
<feature type="region of interest" description="Disordered" evidence="1">
    <location>
        <begin position="1"/>
        <end position="61"/>
    </location>
</feature>
<evidence type="ECO:0000313" key="3">
    <source>
        <dbReference type="Proteomes" id="UP000652761"/>
    </source>
</evidence>
<evidence type="ECO:0000256" key="1">
    <source>
        <dbReference type="SAM" id="MobiDB-lite"/>
    </source>
</evidence>
<name>A0A843XPR7_COLES</name>
<comment type="caution">
    <text evidence="2">The sequence shown here is derived from an EMBL/GenBank/DDBJ whole genome shotgun (WGS) entry which is preliminary data.</text>
</comment>
<reference evidence="2" key="1">
    <citation type="submission" date="2017-07" db="EMBL/GenBank/DDBJ databases">
        <title>Taro Niue Genome Assembly and Annotation.</title>
        <authorList>
            <person name="Atibalentja N."/>
            <person name="Keating K."/>
            <person name="Fields C.J."/>
        </authorList>
    </citation>
    <scope>NUCLEOTIDE SEQUENCE</scope>
    <source>
        <strain evidence="2">Niue_2</strain>
        <tissue evidence="2">Leaf</tissue>
    </source>
</reference>
<sequence length="61" mass="6967">MEDVLRTQGQEMEKLRADIHRRDSEMDDTSQGTVAPSRVPEGALDDDEDDTYEAGNNYYDD</sequence>
<organism evidence="2 3">
    <name type="scientific">Colocasia esculenta</name>
    <name type="common">Wild taro</name>
    <name type="synonym">Arum esculentum</name>
    <dbReference type="NCBI Taxonomy" id="4460"/>
    <lineage>
        <taxon>Eukaryota</taxon>
        <taxon>Viridiplantae</taxon>
        <taxon>Streptophyta</taxon>
        <taxon>Embryophyta</taxon>
        <taxon>Tracheophyta</taxon>
        <taxon>Spermatophyta</taxon>
        <taxon>Magnoliopsida</taxon>
        <taxon>Liliopsida</taxon>
        <taxon>Araceae</taxon>
        <taxon>Aroideae</taxon>
        <taxon>Colocasieae</taxon>
        <taxon>Colocasia</taxon>
    </lineage>
</organism>
<accession>A0A843XPR7</accession>
<keyword evidence="3" id="KW-1185">Reference proteome</keyword>
<dbReference type="EMBL" id="NMUH01010437">
    <property type="protein sequence ID" value="MQM20965.1"/>
    <property type="molecule type" value="Genomic_DNA"/>
</dbReference>
<feature type="compositionally biased region" description="Acidic residues" evidence="1">
    <location>
        <begin position="43"/>
        <end position="52"/>
    </location>
</feature>
<dbReference type="AlphaFoldDB" id="A0A843XPR7"/>
<evidence type="ECO:0000313" key="2">
    <source>
        <dbReference type="EMBL" id="MQM20965.1"/>
    </source>
</evidence>